<dbReference type="AlphaFoldDB" id="X0YGS9"/>
<evidence type="ECO:0000313" key="2">
    <source>
        <dbReference type="EMBL" id="GAG46407.1"/>
    </source>
</evidence>
<comment type="caution">
    <text evidence="2">The sequence shown here is derived from an EMBL/GenBank/DDBJ whole genome shotgun (WGS) entry which is preliminary data.</text>
</comment>
<sequence>MIDKKRKKKWSETWWGLLWTLAMVEANPGRGIRVFMEVDKDFEDLTVVDDNHPVRKPSRPSKSKRITPCPAGAANCEI</sequence>
<feature type="region of interest" description="Disordered" evidence="1">
    <location>
        <begin position="53"/>
        <end position="78"/>
    </location>
</feature>
<evidence type="ECO:0000256" key="1">
    <source>
        <dbReference type="SAM" id="MobiDB-lite"/>
    </source>
</evidence>
<accession>X0YGS9</accession>
<feature type="compositionally biased region" description="Basic residues" evidence="1">
    <location>
        <begin position="54"/>
        <end position="65"/>
    </location>
</feature>
<organism evidence="2">
    <name type="scientific">marine sediment metagenome</name>
    <dbReference type="NCBI Taxonomy" id="412755"/>
    <lineage>
        <taxon>unclassified sequences</taxon>
        <taxon>metagenomes</taxon>
        <taxon>ecological metagenomes</taxon>
    </lineage>
</organism>
<proteinExistence type="predicted"/>
<name>X0YGS9_9ZZZZ</name>
<reference evidence="2" key="1">
    <citation type="journal article" date="2014" name="Front. Microbiol.">
        <title>High frequency of phylogenetically diverse reductive dehalogenase-homologous genes in deep subseafloor sedimentary metagenomes.</title>
        <authorList>
            <person name="Kawai M."/>
            <person name="Futagami T."/>
            <person name="Toyoda A."/>
            <person name="Takaki Y."/>
            <person name="Nishi S."/>
            <person name="Hori S."/>
            <person name="Arai W."/>
            <person name="Tsubouchi T."/>
            <person name="Morono Y."/>
            <person name="Uchiyama I."/>
            <person name="Ito T."/>
            <person name="Fujiyama A."/>
            <person name="Inagaki F."/>
            <person name="Takami H."/>
        </authorList>
    </citation>
    <scope>NUCLEOTIDE SEQUENCE</scope>
    <source>
        <strain evidence="2">Expedition CK06-06</strain>
    </source>
</reference>
<dbReference type="EMBL" id="BARS01054184">
    <property type="protein sequence ID" value="GAG46407.1"/>
    <property type="molecule type" value="Genomic_DNA"/>
</dbReference>
<gene>
    <name evidence="2" type="ORF">S01H1_80266</name>
</gene>
<protein>
    <submittedName>
        <fullName evidence="2">Uncharacterized protein</fullName>
    </submittedName>
</protein>